<reference evidence="3" key="1">
    <citation type="submission" date="2021-01" db="EMBL/GenBank/DDBJ databases">
        <authorList>
            <person name="Corre E."/>
            <person name="Pelletier E."/>
            <person name="Niang G."/>
            <person name="Scheremetjew M."/>
            <person name="Finn R."/>
            <person name="Kale V."/>
            <person name="Holt S."/>
            <person name="Cochrane G."/>
            <person name="Meng A."/>
            <person name="Brown T."/>
            <person name="Cohen L."/>
        </authorList>
    </citation>
    <scope>NUCLEOTIDE SEQUENCE</scope>
    <source>
        <strain evidence="3">CCMP 410</strain>
    </source>
</reference>
<feature type="chain" id="PRO_5030515465" description="Thioredoxin domain-containing protein" evidence="1">
    <location>
        <begin position="26"/>
        <end position="178"/>
    </location>
</feature>
<evidence type="ECO:0000259" key="2">
    <source>
        <dbReference type="PROSITE" id="PS51352"/>
    </source>
</evidence>
<dbReference type="Gene3D" id="3.40.30.10">
    <property type="entry name" value="Glutaredoxin"/>
    <property type="match status" value="1"/>
</dbReference>
<evidence type="ECO:0000256" key="1">
    <source>
        <dbReference type="SAM" id="SignalP"/>
    </source>
</evidence>
<dbReference type="PROSITE" id="PS51352">
    <property type="entry name" value="THIOREDOXIN_2"/>
    <property type="match status" value="1"/>
</dbReference>
<evidence type="ECO:0000313" key="3">
    <source>
        <dbReference type="EMBL" id="CAD9304876.1"/>
    </source>
</evidence>
<protein>
    <recommendedName>
        <fullName evidence="2">Thioredoxin domain-containing protein</fullName>
    </recommendedName>
</protein>
<keyword evidence="1" id="KW-0732">Signal</keyword>
<dbReference type="EMBL" id="HBGK01045147">
    <property type="protein sequence ID" value="CAD9304876.1"/>
    <property type="molecule type" value="Transcribed_RNA"/>
</dbReference>
<dbReference type="PANTHER" id="PTHR45663:SF11">
    <property type="entry name" value="GEO12009P1"/>
    <property type="match status" value="1"/>
</dbReference>
<dbReference type="GO" id="GO:0005737">
    <property type="term" value="C:cytoplasm"/>
    <property type="evidence" value="ECO:0007669"/>
    <property type="project" value="TreeGrafter"/>
</dbReference>
<gene>
    <name evidence="3" type="ORF">GOCE00092_LOCUS23765</name>
</gene>
<dbReference type="InterPro" id="IPR013766">
    <property type="entry name" value="Thioredoxin_domain"/>
</dbReference>
<sequence>MESTRRREQRRLLLLLVLLAKSSSGFVLRKGGSFLGPARIPAVNQGLTSSRLRPLSMAVGKTGGKNIQTEDEFVSTVSSDLLPTLCFYTAPWCGPCRLSIPVVKDVIKEFAGLIDVVEICTDDLPEVAENAGVVNIPTIQMYYEGRLYDTIVGCVATNVLASAVRKVLEETVGLTTTE</sequence>
<dbReference type="AlphaFoldDB" id="A0A7S1YJW1"/>
<dbReference type="SUPFAM" id="SSF52833">
    <property type="entry name" value="Thioredoxin-like"/>
    <property type="match status" value="1"/>
</dbReference>
<feature type="domain" description="Thioredoxin" evidence="2">
    <location>
        <begin position="46"/>
        <end position="173"/>
    </location>
</feature>
<dbReference type="GO" id="GO:0015035">
    <property type="term" value="F:protein-disulfide reductase activity"/>
    <property type="evidence" value="ECO:0007669"/>
    <property type="project" value="TreeGrafter"/>
</dbReference>
<name>A0A7S1YJW1_9STRA</name>
<feature type="signal peptide" evidence="1">
    <location>
        <begin position="1"/>
        <end position="25"/>
    </location>
</feature>
<accession>A0A7S1YJW1</accession>
<dbReference type="InterPro" id="IPR036249">
    <property type="entry name" value="Thioredoxin-like_sf"/>
</dbReference>
<dbReference type="PANTHER" id="PTHR45663">
    <property type="entry name" value="GEO12009P1"/>
    <property type="match status" value="1"/>
</dbReference>
<dbReference type="Pfam" id="PF00085">
    <property type="entry name" value="Thioredoxin"/>
    <property type="match status" value="1"/>
</dbReference>
<proteinExistence type="predicted"/>
<organism evidence="3">
    <name type="scientific">Grammatophora oceanica</name>
    <dbReference type="NCBI Taxonomy" id="210454"/>
    <lineage>
        <taxon>Eukaryota</taxon>
        <taxon>Sar</taxon>
        <taxon>Stramenopiles</taxon>
        <taxon>Ochrophyta</taxon>
        <taxon>Bacillariophyta</taxon>
        <taxon>Fragilariophyceae</taxon>
        <taxon>Fragilariophycidae</taxon>
        <taxon>Rhabdonematales</taxon>
        <taxon>Grammatophoraceae</taxon>
        <taxon>Grammatophora</taxon>
    </lineage>
</organism>